<proteinExistence type="predicted"/>
<accession>A0AAX4FVK8</accession>
<keyword evidence="2" id="KW-1185">Reference proteome</keyword>
<name>A0AAX4FVK8_9EURY</name>
<dbReference type="KEGG" id="mrc:R6Y96_07695"/>
<dbReference type="Proteomes" id="UP001305652">
    <property type="component" value="Chromosome"/>
</dbReference>
<dbReference type="GeneID" id="85733030"/>
<protein>
    <submittedName>
        <fullName evidence="1">Uncharacterized protein</fullName>
    </submittedName>
</protein>
<reference evidence="1 2" key="1">
    <citation type="submission" date="2023-10" db="EMBL/GenBank/DDBJ databases">
        <title>The complete genome sequence of Methanoculleus receptaculi DSM 18860.</title>
        <authorList>
            <person name="Lai S.-J."/>
            <person name="You Y.-T."/>
            <person name="Chen S.-C."/>
        </authorList>
    </citation>
    <scope>NUCLEOTIDE SEQUENCE [LARGE SCALE GENOMIC DNA]</scope>
    <source>
        <strain evidence="1 2">DSM 18860</strain>
    </source>
</reference>
<dbReference type="AlphaFoldDB" id="A0AAX4FVK8"/>
<organism evidence="1 2">
    <name type="scientific">Methanoculleus receptaculi</name>
    <dbReference type="NCBI Taxonomy" id="394967"/>
    <lineage>
        <taxon>Archaea</taxon>
        <taxon>Methanobacteriati</taxon>
        <taxon>Methanobacteriota</taxon>
        <taxon>Stenosarchaea group</taxon>
        <taxon>Methanomicrobia</taxon>
        <taxon>Methanomicrobiales</taxon>
        <taxon>Methanomicrobiaceae</taxon>
        <taxon>Methanoculleus</taxon>
    </lineage>
</organism>
<evidence type="ECO:0000313" key="1">
    <source>
        <dbReference type="EMBL" id="WOX57181.1"/>
    </source>
</evidence>
<sequence length="150" mass="16402">MRTGTSFARDWQLIKVARSLRERNVTGSLLRRLLKDAPPGLMERVAAIAERLGEEDGTALLSHAEERFDPPTLMEGLLLTWGVPSESTETAEGGVLLTIDCTAAAVRDTFADARVAGPYLAGYARALQPDAVFERGGHGRVTIRFPPRER</sequence>
<gene>
    <name evidence="1" type="ORF">R6Y96_07695</name>
</gene>
<dbReference type="EMBL" id="CP137642">
    <property type="protein sequence ID" value="WOX57181.1"/>
    <property type="molecule type" value="Genomic_DNA"/>
</dbReference>
<evidence type="ECO:0000313" key="2">
    <source>
        <dbReference type="Proteomes" id="UP001305652"/>
    </source>
</evidence>
<dbReference type="RefSeq" id="WP_318620700.1">
    <property type="nucleotide sequence ID" value="NZ_CP137642.1"/>
</dbReference>